<evidence type="ECO:0000256" key="2">
    <source>
        <dbReference type="SAM" id="Phobius"/>
    </source>
</evidence>
<keyword evidence="4" id="KW-1185">Reference proteome</keyword>
<keyword evidence="2" id="KW-1133">Transmembrane helix</keyword>
<feature type="transmembrane region" description="Helical" evidence="2">
    <location>
        <begin position="21"/>
        <end position="43"/>
    </location>
</feature>
<accession>A0AA39NVX8</accession>
<evidence type="ECO:0000313" key="4">
    <source>
        <dbReference type="Proteomes" id="UP001175227"/>
    </source>
</evidence>
<sequence>MANAARTHSASVHDAHLISRLLLFTYILPLSSLVITVPTQPYLIVNASTSVLLTWGLDDPSQFWIVVRRTFSPDFNATSLIQKVENFTETRIVSLVFPSAGNTSIEAQTTSLTLAASLTTRSDSASATSLMAPSTSTAAPAQSSSKHNHTVAVVAAVIGSIILLCRNIERQGTFSTNFDDERQHTPSMPGFLNGINQREHRASPGSSSDHLFDVPPPPYSLFIRE</sequence>
<evidence type="ECO:0000313" key="3">
    <source>
        <dbReference type="EMBL" id="KAK0472655.1"/>
    </source>
</evidence>
<dbReference type="Proteomes" id="UP001175227">
    <property type="component" value="Unassembled WGS sequence"/>
</dbReference>
<comment type="caution">
    <text evidence="3">The sequence shown here is derived from an EMBL/GenBank/DDBJ whole genome shotgun (WGS) entry which is preliminary data.</text>
</comment>
<proteinExistence type="predicted"/>
<keyword evidence="2" id="KW-0812">Transmembrane</keyword>
<reference evidence="3" key="1">
    <citation type="submission" date="2023-06" db="EMBL/GenBank/DDBJ databases">
        <authorList>
            <consortium name="Lawrence Berkeley National Laboratory"/>
            <person name="Ahrendt S."/>
            <person name="Sahu N."/>
            <person name="Indic B."/>
            <person name="Wong-Bajracharya J."/>
            <person name="Merenyi Z."/>
            <person name="Ke H.-M."/>
            <person name="Monk M."/>
            <person name="Kocsube S."/>
            <person name="Drula E."/>
            <person name="Lipzen A."/>
            <person name="Balint B."/>
            <person name="Henrissat B."/>
            <person name="Andreopoulos B."/>
            <person name="Martin F.M."/>
            <person name="Harder C.B."/>
            <person name="Rigling D."/>
            <person name="Ford K.L."/>
            <person name="Foster G.D."/>
            <person name="Pangilinan J."/>
            <person name="Papanicolaou A."/>
            <person name="Barry K."/>
            <person name="LaButti K."/>
            <person name="Viragh M."/>
            <person name="Koriabine M."/>
            <person name="Yan M."/>
            <person name="Riley R."/>
            <person name="Champramary S."/>
            <person name="Plett K.L."/>
            <person name="Tsai I.J."/>
            <person name="Slot J."/>
            <person name="Sipos G."/>
            <person name="Plett J."/>
            <person name="Nagy L.G."/>
            <person name="Grigoriev I.V."/>
        </authorList>
    </citation>
    <scope>NUCLEOTIDE SEQUENCE</scope>
    <source>
        <strain evidence="3">ICMP 16352</strain>
    </source>
</reference>
<keyword evidence="2" id="KW-0472">Membrane</keyword>
<feature type="region of interest" description="Disordered" evidence="1">
    <location>
        <begin position="177"/>
        <end position="217"/>
    </location>
</feature>
<organism evidence="3 4">
    <name type="scientific">Armillaria novae-zelandiae</name>
    <dbReference type="NCBI Taxonomy" id="153914"/>
    <lineage>
        <taxon>Eukaryota</taxon>
        <taxon>Fungi</taxon>
        <taxon>Dikarya</taxon>
        <taxon>Basidiomycota</taxon>
        <taxon>Agaricomycotina</taxon>
        <taxon>Agaricomycetes</taxon>
        <taxon>Agaricomycetidae</taxon>
        <taxon>Agaricales</taxon>
        <taxon>Marasmiineae</taxon>
        <taxon>Physalacriaceae</taxon>
        <taxon>Armillaria</taxon>
    </lineage>
</organism>
<dbReference type="EMBL" id="JAUEPR010000039">
    <property type="protein sequence ID" value="KAK0472655.1"/>
    <property type="molecule type" value="Genomic_DNA"/>
</dbReference>
<dbReference type="AlphaFoldDB" id="A0AA39NVX8"/>
<gene>
    <name evidence="3" type="ORF">IW261DRAFT_1424250</name>
</gene>
<evidence type="ECO:0000256" key="1">
    <source>
        <dbReference type="SAM" id="MobiDB-lite"/>
    </source>
</evidence>
<protein>
    <submittedName>
        <fullName evidence="3">Uncharacterized protein</fullName>
    </submittedName>
</protein>
<name>A0AA39NVX8_9AGAR</name>